<sequence>MVNRKDLNPDSSPRAAYGARLRRHRENRGWTQEQLADRLGLSSQHVSAVETARKPPTLPFSRKADDAFGVANSAESFERQWRDIRHGNLLEGFPEYVLIEGRAVEIRLFGIGIIPGLLQTPAYARAIAEGDVRRGRITPELANERVTLLAERQNALVRTRPPTTMAVMDESCIRRLVGGEDVMREQLAYLEEFASRPNTMLQIAPFDIGERRPFDLPINLLTMTDRSVVTYAESHAQGHLERESGFVLSALADYHQLQAESLSQAETVAMINEVRKGAP</sequence>
<dbReference type="InterPro" id="IPR001387">
    <property type="entry name" value="Cro/C1-type_HTH"/>
</dbReference>
<dbReference type="PROSITE" id="PS50943">
    <property type="entry name" value="HTH_CROC1"/>
    <property type="match status" value="1"/>
</dbReference>
<dbReference type="Pfam" id="PF19054">
    <property type="entry name" value="DUF5753"/>
    <property type="match status" value="1"/>
</dbReference>
<evidence type="ECO:0000313" key="2">
    <source>
        <dbReference type="EMBL" id="QKW50451.1"/>
    </source>
</evidence>
<feature type="domain" description="HTH cro/C1-type" evidence="1">
    <location>
        <begin position="21"/>
        <end position="77"/>
    </location>
</feature>
<reference evidence="2 3" key="1">
    <citation type="submission" date="2020-06" db="EMBL/GenBank/DDBJ databases">
        <title>Genome mining for natural products.</title>
        <authorList>
            <person name="Zhang B."/>
            <person name="Shi J."/>
            <person name="Ge H."/>
        </authorList>
    </citation>
    <scope>NUCLEOTIDE SEQUENCE [LARGE SCALE GENOMIC DNA]</scope>
    <source>
        <strain evidence="2 3">NA00687</strain>
    </source>
</reference>
<dbReference type="SMART" id="SM00530">
    <property type="entry name" value="HTH_XRE"/>
    <property type="match status" value="1"/>
</dbReference>
<dbReference type="GO" id="GO:0003677">
    <property type="term" value="F:DNA binding"/>
    <property type="evidence" value="ECO:0007669"/>
    <property type="project" value="InterPro"/>
</dbReference>
<accession>A0A7H8N7J1</accession>
<dbReference type="CDD" id="cd00093">
    <property type="entry name" value="HTH_XRE"/>
    <property type="match status" value="1"/>
</dbReference>
<dbReference type="InterPro" id="IPR043917">
    <property type="entry name" value="DUF5753"/>
</dbReference>
<gene>
    <name evidence="2" type="ORF">HUT08_13950</name>
</gene>
<evidence type="ECO:0000259" key="1">
    <source>
        <dbReference type="PROSITE" id="PS50943"/>
    </source>
</evidence>
<dbReference type="Pfam" id="PF13560">
    <property type="entry name" value="HTH_31"/>
    <property type="match status" value="1"/>
</dbReference>
<organism evidence="2 3">
    <name type="scientific">Streptomyces buecherae</name>
    <dbReference type="NCBI Taxonomy" id="2763006"/>
    <lineage>
        <taxon>Bacteria</taxon>
        <taxon>Bacillati</taxon>
        <taxon>Actinomycetota</taxon>
        <taxon>Actinomycetes</taxon>
        <taxon>Kitasatosporales</taxon>
        <taxon>Streptomycetaceae</taxon>
        <taxon>Streptomyces</taxon>
    </lineage>
</organism>
<dbReference type="InterPro" id="IPR010982">
    <property type="entry name" value="Lambda_DNA-bd_dom_sf"/>
</dbReference>
<dbReference type="Gene3D" id="1.10.260.40">
    <property type="entry name" value="lambda repressor-like DNA-binding domains"/>
    <property type="match status" value="1"/>
</dbReference>
<dbReference type="AlphaFoldDB" id="A0A7H8N7J1"/>
<evidence type="ECO:0000313" key="3">
    <source>
        <dbReference type="Proteomes" id="UP000509303"/>
    </source>
</evidence>
<keyword evidence="3" id="KW-1185">Reference proteome</keyword>
<dbReference type="SUPFAM" id="SSF47413">
    <property type="entry name" value="lambda repressor-like DNA-binding domains"/>
    <property type="match status" value="1"/>
</dbReference>
<name>A0A7H8N7J1_9ACTN</name>
<dbReference type="RefSeq" id="WP_176162187.1">
    <property type="nucleotide sequence ID" value="NZ_CP054929.1"/>
</dbReference>
<dbReference type="Proteomes" id="UP000509303">
    <property type="component" value="Chromosome"/>
</dbReference>
<dbReference type="EMBL" id="CP054929">
    <property type="protein sequence ID" value="QKW50451.1"/>
    <property type="molecule type" value="Genomic_DNA"/>
</dbReference>
<protein>
    <submittedName>
        <fullName evidence="2">Helix-turn-helix transcriptional regulator</fullName>
    </submittedName>
</protein>
<proteinExistence type="predicted"/>